<reference evidence="2" key="2">
    <citation type="journal article" date="2016" name="Fungal Biol.">
        <title>Ochratoxin A production by Penicillium thymicola.</title>
        <authorList>
            <person name="Nguyen H.D.T."/>
            <person name="McMullin D.R."/>
            <person name="Ponomareva E."/>
            <person name="Riley R."/>
            <person name="Pomraning K.R."/>
            <person name="Baker S.E."/>
            <person name="Seifert K.A."/>
        </authorList>
    </citation>
    <scope>NUCLEOTIDE SEQUENCE</scope>
    <source>
        <strain evidence="2">DAOM 180753</strain>
    </source>
</reference>
<protein>
    <submittedName>
        <fullName evidence="2">Uncharacterized protein</fullName>
    </submittedName>
</protein>
<dbReference type="Proteomes" id="UP001227192">
    <property type="component" value="Unassembled WGS sequence"/>
</dbReference>
<feature type="compositionally biased region" description="Pro residues" evidence="1">
    <location>
        <begin position="338"/>
        <end position="357"/>
    </location>
</feature>
<reference evidence="2" key="1">
    <citation type="submission" date="2015-06" db="EMBL/GenBank/DDBJ databases">
        <authorList>
            <person name="Nguyen H."/>
        </authorList>
    </citation>
    <scope>NUCLEOTIDE SEQUENCE</scope>
    <source>
        <strain evidence="2">DAOM 180753</strain>
    </source>
</reference>
<evidence type="ECO:0000313" key="2">
    <source>
        <dbReference type="EMBL" id="KAJ9487298.1"/>
    </source>
</evidence>
<proteinExistence type="predicted"/>
<organism evidence="2 3">
    <name type="scientific">Penicillium thymicola</name>
    <dbReference type="NCBI Taxonomy" id="293382"/>
    <lineage>
        <taxon>Eukaryota</taxon>
        <taxon>Fungi</taxon>
        <taxon>Dikarya</taxon>
        <taxon>Ascomycota</taxon>
        <taxon>Pezizomycotina</taxon>
        <taxon>Eurotiomycetes</taxon>
        <taxon>Eurotiomycetidae</taxon>
        <taxon>Eurotiales</taxon>
        <taxon>Aspergillaceae</taxon>
        <taxon>Penicillium</taxon>
    </lineage>
</organism>
<feature type="compositionally biased region" description="Low complexity" evidence="1">
    <location>
        <begin position="148"/>
        <end position="168"/>
    </location>
</feature>
<dbReference type="AlphaFoldDB" id="A0AAI9THQ3"/>
<gene>
    <name evidence="2" type="ORF">VN97_g6033</name>
</gene>
<feature type="compositionally biased region" description="Polar residues" evidence="1">
    <location>
        <begin position="129"/>
        <end position="138"/>
    </location>
</feature>
<evidence type="ECO:0000256" key="1">
    <source>
        <dbReference type="SAM" id="MobiDB-lite"/>
    </source>
</evidence>
<name>A0AAI9THQ3_PENTH</name>
<feature type="region of interest" description="Disordered" evidence="1">
    <location>
        <begin position="319"/>
        <end position="361"/>
    </location>
</feature>
<dbReference type="EMBL" id="LACB01000167">
    <property type="protein sequence ID" value="KAJ9487298.1"/>
    <property type="molecule type" value="Genomic_DNA"/>
</dbReference>
<evidence type="ECO:0000313" key="3">
    <source>
        <dbReference type="Proteomes" id="UP001227192"/>
    </source>
</evidence>
<feature type="region of interest" description="Disordered" evidence="1">
    <location>
        <begin position="126"/>
        <end position="168"/>
    </location>
</feature>
<sequence length="409" mass="46083">MSSSSVTHRARVPQSITELNDRARELGVLQVSMSQLPIVRSASKLEEPQFICLRAVWPRKRDPKELFEACKVSRTISQRVDEILNDFHEFDLYCDHIGNPTKGHPDRNMGAFQLVLQSQYRIPADSVLPSLNPNTTTVRKSDRVQSLPQPTRTETPSETTDPPTSDVTLSSVTTAADMEIALEQSKDEQIVNEALLRLLNSLTVHIPNLHCAWSPFRSPFNKATFGTKVITALTDGCLETDAFPEKFAITEIKPTVRDRSNSPDLLWQETAEMVAWILHDDKNGRNTPIRRHMIVSQDNNEIFITLASFDKRYIQYLQDTLPPPTAPRRSSRRRRPPPSRARPDSPPRSASPPPTPSLPFLTMQEYGPWSIRHSTHMRLLGRAIVALSLETSDIIATTLAKSSGANQRR</sequence>
<keyword evidence="3" id="KW-1185">Reference proteome</keyword>
<comment type="caution">
    <text evidence="2">The sequence shown here is derived from an EMBL/GenBank/DDBJ whole genome shotgun (WGS) entry which is preliminary data.</text>
</comment>
<accession>A0AAI9THQ3</accession>